<accession>A0A834WU09</accession>
<comment type="caution">
    <text evidence="1">The sequence shown here is derived from an EMBL/GenBank/DDBJ whole genome shotgun (WGS) entry which is preliminary data.</text>
</comment>
<proteinExistence type="predicted"/>
<protein>
    <submittedName>
        <fullName evidence="1">Uncharacterized protein</fullName>
    </submittedName>
</protein>
<name>A0A834WU09_9FABA</name>
<dbReference type="AlphaFoldDB" id="A0A834WU09"/>
<reference evidence="1" key="1">
    <citation type="submission" date="2020-09" db="EMBL/GenBank/DDBJ databases">
        <title>Genome-Enabled Discovery of Anthraquinone Biosynthesis in Senna tora.</title>
        <authorList>
            <person name="Kang S.-H."/>
            <person name="Pandey R.P."/>
            <person name="Lee C.-M."/>
            <person name="Sim J.-S."/>
            <person name="Jeong J.-T."/>
            <person name="Choi B.-S."/>
            <person name="Jung M."/>
            <person name="Ginzburg D."/>
            <person name="Zhao K."/>
            <person name="Won S.Y."/>
            <person name="Oh T.-J."/>
            <person name="Yu Y."/>
            <person name="Kim N.-H."/>
            <person name="Lee O.R."/>
            <person name="Lee T.-H."/>
            <person name="Bashyal P."/>
            <person name="Kim T.-S."/>
            <person name="Lee W.-H."/>
            <person name="Kawkins C."/>
            <person name="Kim C.-K."/>
            <person name="Kim J.S."/>
            <person name="Ahn B.O."/>
            <person name="Rhee S.Y."/>
            <person name="Sohng J.K."/>
        </authorList>
    </citation>
    <scope>NUCLEOTIDE SEQUENCE</scope>
    <source>
        <tissue evidence="1">Leaf</tissue>
    </source>
</reference>
<sequence length="235" mass="26927">MSETRQFALHLGNRVELMLELESSWQGRSVEHVLTYSVREIGVGSQKHYRITRQKPCCTIERNILVRVVFVKPSGVEARIGVAMAREERERNRSVRVVFGKPSGLNARIGVVMAWEGGRSCLNIFQMRNHGRISETFTNDKAKALLRRNVNELRGKSFVAQIMPKHILNEKSRSNLRNVQQLRGKGLVSQLRETRQFALYLRNGAHLMLEFESSWHGRSVDHVFAYSVREIAVGS</sequence>
<dbReference type="Proteomes" id="UP000634136">
    <property type="component" value="Unassembled WGS sequence"/>
</dbReference>
<evidence type="ECO:0000313" key="1">
    <source>
        <dbReference type="EMBL" id="KAF7832401.1"/>
    </source>
</evidence>
<evidence type="ECO:0000313" key="2">
    <source>
        <dbReference type="Proteomes" id="UP000634136"/>
    </source>
</evidence>
<gene>
    <name evidence="1" type="ORF">G2W53_014734</name>
</gene>
<dbReference type="EMBL" id="JAAIUW010000005">
    <property type="protein sequence ID" value="KAF7832401.1"/>
    <property type="molecule type" value="Genomic_DNA"/>
</dbReference>
<organism evidence="1 2">
    <name type="scientific">Senna tora</name>
    <dbReference type="NCBI Taxonomy" id="362788"/>
    <lineage>
        <taxon>Eukaryota</taxon>
        <taxon>Viridiplantae</taxon>
        <taxon>Streptophyta</taxon>
        <taxon>Embryophyta</taxon>
        <taxon>Tracheophyta</taxon>
        <taxon>Spermatophyta</taxon>
        <taxon>Magnoliopsida</taxon>
        <taxon>eudicotyledons</taxon>
        <taxon>Gunneridae</taxon>
        <taxon>Pentapetalae</taxon>
        <taxon>rosids</taxon>
        <taxon>fabids</taxon>
        <taxon>Fabales</taxon>
        <taxon>Fabaceae</taxon>
        <taxon>Caesalpinioideae</taxon>
        <taxon>Cassia clade</taxon>
        <taxon>Senna</taxon>
    </lineage>
</organism>
<keyword evidence="2" id="KW-1185">Reference proteome</keyword>